<name>A0A176Q9H7_9MICO</name>
<dbReference type="PRINTS" id="PR00420">
    <property type="entry name" value="RNGMNOXGNASE"/>
</dbReference>
<reference evidence="3 5" key="2">
    <citation type="submission" date="2019-09" db="EMBL/GenBank/DDBJ databases">
        <title>Complete Genome Sequence of Janibacter melonis M714 with both human health impact and industrial applications.</title>
        <authorList>
            <person name="Jin M."/>
            <person name="Zhao Q.R."/>
        </authorList>
    </citation>
    <scope>NUCLEOTIDE SEQUENCE [LARGE SCALE GENOMIC DNA]</scope>
    <source>
        <strain evidence="3 5">M714</strain>
    </source>
</reference>
<reference evidence="3" key="3">
    <citation type="submission" date="2019-11" db="EMBL/GenBank/DDBJ databases">
        <authorList>
            <person name="Zhao Q."/>
        </authorList>
    </citation>
    <scope>NUCLEOTIDE SEQUENCE</scope>
    <source>
        <strain evidence="3">M714</strain>
    </source>
</reference>
<accession>A0A5P8FPA1</accession>
<dbReference type="PANTHER" id="PTHR42685:SF22">
    <property type="entry name" value="CONDITIONED MEDIUM FACTOR RECEPTOR 1"/>
    <property type="match status" value="1"/>
</dbReference>
<dbReference type="PANTHER" id="PTHR42685">
    <property type="entry name" value="GERANYLGERANYL DIPHOSPHATE REDUCTASE"/>
    <property type="match status" value="1"/>
</dbReference>
<dbReference type="EMBL" id="LQZG01000004">
    <property type="protein sequence ID" value="OAB86313.1"/>
    <property type="molecule type" value="Genomic_DNA"/>
</dbReference>
<dbReference type="GO" id="GO:0071949">
    <property type="term" value="F:FAD binding"/>
    <property type="evidence" value="ECO:0007669"/>
    <property type="project" value="InterPro"/>
</dbReference>
<evidence type="ECO:0000313" key="5">
    <source>
        <dbReference type="Proteomes" id="UP000271708"/>
    </source>
</evidence>
<evidence type="ECO:0000313" key="4">
    <source>
        <dbReference type="Proteomes" id="UP000076976"/>
    </source>
</evidence>
<dbReference type="Proteomes" id="UP000271708">
    <property type="component" value="Chromosome"/>
</dbReference>
<dbReference type="STRING" id="262209.AWH69_13280"/>
<dbReference type="RefSeq" id="WP_068276846.1">
    <property type="nucleotide sequence ID" value="NZ_BAAAKD010000010.1"/>
</dbReference>
<dbReference type="SUPFAM" id="SSF51905">
    <property type="entry name" value="FAD/NAD(P)-binding domain"/>
    <property type="match status" value="1"/>
</dbReference>
<dbReference type="InterPro" id="IPR036188">
    <property type="entry name" value="FAD/NAD-bd_sf"/>
</dbReference>
<dbReference type="NCBIfam" id="TIGR02032">
    <property type="entry name" value="GG-red-SF"/>
    <property type="match status" value="1"/>
</dbReference>
<dbReference type="GeneID" id="59161979"/>
<dbReference type="AlphaFoldDB" id="A0A176Q9H7"/>
<proteinExistence type="predicted"/>
<dbReference type="KEGG" id="jme:EEW87_012390"/>
<feature type="domain" description="FAD-binding" evidence="1">
    <location>
        <begin position="19"/>
        <end position="366"/>
    </location>
</feature>
<dbReference type="Gene3D" id="3.50.50.60">
    <property type="entry name" value="FAD/NAD(P)-binding domain"/>
    <property type="match status" value="1"/>
</dbReference>
<dbReference type="InterPro" id="IPR011777">
    <property type="entry name" value="Geranylgeranyl_Rdtase_fam"/>
</dbReference>
<sequence length="441" mass="48097">MTTPADAPTPRLDGDVVHADVVVVGAGPGGSATAAWLAKAGRRVVLLEKTSFPRDKICGDGLTPRAVRQLIHLEVPTAETDGWAHNKGLRIIGGGMRLQLDWPEVDSFPSFGMARGREDLDEYLARHAERCGAELVERRNVTEPVLDDDGRVVGVVAKVMSETGRATGERVTYRAPVVVAADGVSSRLAVALGREKREDRPMGVAVRAYYETPRHTDDYMESHLELWTKGEDGRDILMPGYGWLFGLGDGRSNIGLGILNTSEAFGRTDYKDVMRRWVASMPDEWGISEATITGPIKSAALPMAFNRQPLYDRGLLLVGDSGGMVNPFNGEGIDYALEAAFVAAEVIDEALRASSLAAREAVLQRYVLRMKQMHGGYFRIGAEFAKLIGKPEIMRLATKYGLPRTTLMRFMLKLMANLPQESGGGLDDRVIQAMTRLAPSA</sequence>
<organism evidence="2 4">
    <name type="scientific">Janibacter melonis</name>
    <dbReference type="NCBI Taxonomy" id="262209"/>
    <lineage>
        <taxon>Bacteria</taxon>
        <taxon>Bacillati</taxon>
        <taxon>Actinomycetota</taxon>
        <taxon>Actinomycetes</taxon>
        <taxon>Micrococcales</taxon>
        <taxon>Intrasporangiaceae</taxon>
        <taxon>Janibacter</taxon>
    </lineage>
</organism>
<gene>
    <name evidence="2" type="ORF">AWH69_13280</name>
    <name evidence="3" type="ORF">EEW87_012390</name>
</gene>
<dbReference type="InterPro" id="IPR050407">
    <property type="entry name" value="Geranylgeranyl_reductase"/>
</dbReference>
<evidence type="ECO:0000259" key="1">
    <source>
        <dbReference type="Pfam" id="PF01494"/>
    </source>
</evidence>
<evidence type="ECO:0000313" key="2">
    <source>
        <dbReference type="EMBL" id="OAB86313.1"/>
    </source>
</evidence>
<dbReference type="InterPro" id="IPR002938">
    <property type="entry name" value="FAD-bd"/>
</dbReference>
<dbReference type="Pfam" id="PF01494">
    <property type="entry name" value="FAD_binding_3"/>
    <property type="match status" value="1"/>
</dbReference>
<dbReference type="EMBL" id="CP044548">
    <property type="protein sequence ID" value="QFQ30943.2"/>
    <property type="molecule type" value="Genomic_DNA"/>
</dbReference>
<keyword evidence="4" id="KW-1185">Reference proteome</keyword>
<reference evidence="2 4" key="1">
    <citation type="submission" date="2016-01" db="EMBL/GenBank/DDBJ databases">
        <title>Janibacter melonis strain CD11_4 genome sequencing and assembly.</title>
        <authorList>
            <person name="Nair G.R."/>
            <person name="Kaur G."/>
            <person name="Chander A.M."/>
            <person name="Mayilraj S."/>
        </authorList>
    </citation>
    <scope>NUCLEOTIDE SEQUENCE [LARGE SCALE GENOMIC DNA]</scope>
    <source>
        <strain evidence="2 4">CD11-4</strain>
    </source>
</reference>
<evidence type="ECO:0000313" key="3">
    <source>
        <dbReference type="EMBL" id="QFQ30943.2"/>
    </source>
</evidence>
<dbReference type="GO" id="GO:0016628">
    <property type="term" value="F:oxidoreductase activity, acting on the CH-CH group of donors, NAD or NADP as acceptor"/>
    <property type="evidence" value="ECO:0007669"/>
    <property type="project" value="InterPro"/>
</dbReference>
<protein>
    <submittedName>
        <fullName evidence="2">Drug:proton antiporter</fullName>
    </submittedName>
    <submittedName>
        <fullName evidence="3">Geranylgeranyl reductase family protein</fullName>
    </submittedName>
</protein>
<accession>A0A176Q9H7</accession>
<dbReference type="Proteomes" id="UP000076976">
    <property type="component" value="Unassembled WGS sequence"/>
</dbReference>